<evidence type="ECO:0008006" key="2">
    <source>
        <dbReference type="Google" id="ProtNLM"/>
    </source>
</evidence>
<name>A0A3B0RGZ9_9ZZZZ</name>
<accession>A0A3B0RGZ9</accession>
<dbReference type="InterPro" id="IPR012675">
    <property type="entry name" value="Beta-grasp_dom_sf"/>
</dbReference>
<proteinExistence type="predicted"/>
<dbReference type="EMBL" id="UOEG01000008">
    <property type="protein sequence ID" value="VAV87428.1"/>
    <property type="molecule type" value="Genomic_DNA"/>
</dbReference>
<dbReference type="AlphaFoldDB" id="A0A3B0RGZ9"/>
<dbReference type="Gene3D" id="3.10.20.30">
    <property type="match status" value="1"/>
</dbReference>
<organism evidence="1">
    <name type="scientific">hydrothermal vent metagenome</name>
    <dbReference type="NCBI Taxonomy" id="652676"/>
    <lineage>
        <taxon>unclassified sequences</taxon>
        <taxon>metagenomes</taxon>
        <taxon>ecological metagenomes</taxon>
    </lineage>
</organism>
<dbReference type="SUPFAM" id="SSF54285">
    <property type="entry name" value="MoaD/ThiS"/>
    <property type="match status" value="1"/>
</dbReference>
<sequence length="85" mass="8979">MQRPMVEVTLWSGLRAFAEGNETVEVDAKNVGEVLQGLVAAYPGLQPAIDAGVSVAVDGRIIASSLTEPVKPDSEVYLLQRLKGG</sequence>
<dbReference type="Pfam" id="PF02597">
    <property type="entry name" value="ThiS"/>
    <property type="match status" value="1"/>
</dbReference>
<dbReference type="CDD" id="cd17040">
    <property type="entry name" value="Ubl_MoaD_like"/>
    <property type="match status" value="1"/>
</dbReference>
<reference evidence="1" key="1">
    <citation type="submission" date="2018-06" db="EMBL/GenBank/DDBJ databases">
        <authorList>
            <person name="Zhirakovskaya E."/>
        </authorList>
    </citation>
    <scope>NUCLEOTIDE SEQUENCE</scope>
</reference>
<dbReference type="InterPro" id="IPR003749">
    <property type="entry name" value="ThiS/MoaD-like"/>
</dbReference>
<gene>
    <name evidence="1" type="ORF">MNBD_ALPHA07-2298</name>
</gene>
<protein>
    <recommendedName>
        <fullName evidence="2">Molybdopterin synthase sulfur carrier subunit</fullName>
    </recommendedName>
</protein>
<evidence type="ECO:0000313" key="1">
    <source>
        <dbReference type="EMBL" id="VAV87428.1"/>
    </source>
</evidence>
<dbReference type="InterPro" id="IPR016155">
    <property type="entry name" value="Mopterin_synth/thiamin_S_b"/>
</dbReference>